<organism evidence="2 3">
    <name type="scientific">Candidatus Zambryskibacteria bacterium RIFCSPHIGHO2_01_FULL_49_18</name>
    <dbReference type="NCBI Taxonomy" id="1802740"/>
    <lineage>
        <taxon>Bacteria</taxon>
        <taxon>Candidatus Zambryskiibacteriota</taxon>
    </lineage>
</organism>
<name>A0A1G2T3W3_9BACT</name>
<sequence>MLFEKSLAESMLSASQAWPDFSHSMSCYSTKAYVEWWQRGFGPHSSLCSKEKSHDFGQGSFGSA</sequence>
<evidence type="ECO:0000313" key="2">
    <source>
        <dbReference type="EMBL" id="OHA91509.1"/>
    </source>
</evidence>
<accession>A0A1G2T3W3</accession>
<feature type="region of interest" description="Disordered" evidence="1">
    <location>
        <begin position="45"/>
        <end position="64"/>
    </location>
</feature>
<reference evidence="2 3" key="1">
    <citation type="journal article" date="2016" name="Nat. Commun.">
        <title>Thousands of microbial genomes shed light on interconnected biogeochemical processes in an aquifer system.</title>
        <authorList>
            <person name="Anantharaman K."/>
            <person name="Brown C.T."/>
            <person name="Hug L.A."/>
            <person name="Sharon I."/>
            <person name="Castelle C.J."/>
            <person name="Probst A.J."/>
            <person name="Thomas B.C."/>
            <person name="Singh A."/>
            <person name="Wilkins M.J."/>
            <person name="Karaoz U."/>
            <person name="Brodie E.L."/>
            <person name="Williams K.H."/>
            <person name="Hubbard S.S."/>
            <person name="Banfield J.F."/>
        </authorList>
    </citation>
    <scope>NUCLEOTIDE SEQUENCE [LARGE SCALE GENOMIC DNA]</scope>
</reference>
<evidence type="ECO:0000313" key="3">
    <source>
        <dbReference type="Proteomes" id="UP000178612"/>
    </source>
</evidence>
<gene>
    <name evidence="2" type="ORF">A2758_00100</name>
</gene>
<dbReference type="AlphaFoldDB" id="A0A1G2T3W3"/>
<proteinExistence type="predicted"/>
<dbReference type="EMBL" id="MHVJ01000011">
    <property type="protein sequence ID" value="OHA91509.1"/>
    <property type="molecule type" value="Genomic_DNA"/>
</dbReference>
<protein>
    <submittedName>
        <fullName evidence="2">Uncharacterized protein</fullName>
    </submittedName>
</protein>
<evidence type="ECO:0000256" key="1">
    <source>
        <dbReference type="SAM" id="MobiDB-lite"/>
    </source>
</evidence>
<comment type="caution">
    <text evidence="2">The sequence shown here is derived from an EMBL/GenBank/DDBJ whole genome shotgun (WGS) entry which is preliminary data.</text>
</comment>
<dbReference type="Proteomes" id="UP000178612">
    <property type="component" value="Unassembled WGS sequence"/>
</dbReference>